<evidence type="ECO:0000313" key="3">
    <source>
        <dbReference type="Proteomes" id="UP000039865"/>
    </source>
</evidence>
<feature type="compositionally biased region" description="Basic and acidic residues" evidence="1">
    <location>
        <begin position="263"/>
        <end position="274"/>
    </location>
</feature>
<feature type="region of interest" description="Disordered" evidence="1">
    <location>
        <begin position="245"/>
        <end position="274"/>
    </location>
</feature>
<evidence type="ECO:0000256" key="1">
    <source>
        <dbReference type="SAM" id="MobiDB-lite"/>
    </source>
</evidence>
<dbReference type="InParanoid" id="A0A078BB91"/>
<sequence length="509" mass="60078">MELDQDYFRKQENEDSSINSDLQDYDDFMEQDSPRNNLIIEESEKLKDQFQYPIFEAILVEQTLDLNQFENYEDQQQEKQDYLTQSEQKYIFEEEEKILDCQGKEDFTDANVDKLHQQAIKDLEAQIDYMLGNKDNLKFLQQNQQTAKLQKDYDGFTFRSQTQDKQVLNQSFRSTYSTKTESLESILMEVNKLVEGLDQLDLSAADQIIKEKQLLNESRMSHKQNNTAKGHYKQIQDRDLIKIYQQKRNLPPRGNSNKKKNSKEKSMNLENSRDLIRNAELKQFSESKENQYSNSNQSQQDFQPPQPIYSNLSRQSSASSLYQKLNTNEESATGPVFSRSLYAQQYSGMQNSFQYQANSSMQQYFNQQPNLYNPALIQQNQQYQQFNPIQIQQPQTINLTYKQILQQQNEQMLNQLKTNHSNLLNPVNIQSNQYQQQINNQMSKDISEYNDDLESYETSSQINFKPQQQILNVNSPAMPYQQSQQQLLGNYIGLSYKQFITQPQTKYRY</sequence>
<reference evidence="2 3" key="1">
    <citation type="submission" date="2014-06" db="EMBL/GenBank/DDBJ databases">
        <authorList>
            <person name="Swart Estienne"/>
        </authorList>
    </citation>
    <scope>NUCLEOTIDE SEQUENCE [LARGE SCALE GENOMIC DNA]</scope>
    <source>
        <strain evidence="2 3">130c</strain>
    </source>
</reference>
<feature type="compositionally biased region" description="Basic and acidic residues" evidence="1">
    <location>
        <begin position="1"/>
        <end position="13"/>
    </location>
</feature>
<protein>
    <submittedName>
        <fullName evidence="2">Uncharacterized protein</fullName>
    </submittedName>
</protein>
<keyword evidence="3" id="KW-1185">Reference proteome</keyword>
<dbReference type="AlphaFoldDB" id="A0A078BB91"/>
<dbReference type="EMBL" id="CCKQ01019637">
    <property type="protein sequence ID" value="CDW91659.1"/>
    <property type="molecule type" value="Genomic_DNA"/>
</dbReference>
<accession>A0A078BB91</accession>
<dbReference type="Proteomes" id="UP000039865">
    <property type="component" value="Unassembled WGS sequence"/>
</dbReference>
<evidence type="ECO:0000313" key="2">
    <source>
        <dbReference type="EMBL" id="CDW91659.1"/>
    </source>
</evidence>
<feature type="region of interest" description="Disordered" evidence="1">
    <location>
        <begin position="286"/>
        <end position="315"/>
    </location>
</feature>
<feature type="region of interest" description="Disordered" evidence="1">
    <location>
        <begin position="1"/>
        <end position="30"/>
    </location>
</feature>
<proteinExistence type="predicted"/>
<name>A0A078BB91_STYLE</name>
<gene>
    <name evidence="2" type="primary">Contig3602.g3842</name>
    <name evidence="2" type="ORF">STYLEM_20818</name>
</gene>
<organism evidence="2 3">
    <name type="scientific">Stylonychia lemnae</name>
    <name type="common">Ciliate</name>
    <dbReference type="NCBI Taxonomy" id="5949"/>
    <lineage>
        <taxon>Eukaryota</taxon>
        <taxon>Sar</taxon>
        <taxon>Alveolata</taxon>
        <taxon>Ciliophora</taxon>
        <taxon>Intramacronucleata</taxon>
        <taxon>Spirotrichea</taxon>
        <taxon>Stichotrichia</taxon>
        <taxon>Sporadotrichida</taxon>
        <taxon>Oxytrichidae</taxon>
        <taxon>Stylonychinae</taxon>
        <taxon>Stylonychia</taxon>
    </lineage>
</organism>
<feature type="compositionally biased region" description="Low complexity" evidence="1">
    <location>
        <begin position="290"/>
        <end position="303"/>
    </location>
</feature>